<gene>
    <name evidence="3" type="ORF">H8702_00595</name>
</gene>
<dbReference type="AlphaFoldDB" id="A0A8J6PCT7"/>
<dbReference type="Pfam" id="PF13204">
    <property type="entry name" value="Apiosidase"/>
    <property type="match status" value="1"/>
</dbReference>
<dbReference type="GO" id="GO:0016787">
    <property type="term" value="F:hydrolase activity"/>
    <property type="evidence" value="ECO:0007669"/>
    <property type="project" value="UniProtKB-KW"/>
</dbReference>
<name>A0A8J6PCT7_9FIRM</name>
<protein>
    <submittedName>
        <fullName evidence="3">Glycoside hydrolase family 140 protein</fullName>
    </submittedName>
</protein>
<feature type="domain" description="Putative collagen-binding" evidence="1">
    <location>
        <begin position="340"/>
        <end position="428"/>
    </location>
</feature>
<proteinExistence type="predicted"/>
<dbReference type="InterPro" id="IPR025277">
    <property type="entry name" value="Apiosidase-like_cat_dom"/>
</dbReference>
<evidence type="ECO:0000259" key="1">
    <source>
        <dbReference type="Pfam" id="PF12904"/>
    </source>
</evidence>
<dbReference type="InterPro" id="IPR024749">
    <property type="entry name" value="Collagen-bd_put"/>
</dbReference>
<organism evidence="3 4">
    <name type="scientific">Massiliimalia timonensis</name>
    <dbReference type="NCBI Taxonomy" id="1987501"/>
    <lineage>
        <taxon>Bacteria</taxon>
        <taxon>Bacillati</taxon>
        <taxon>Bacillota</taxon>
        <taxon>Clostridia</taxon>
        <taxon>Eubacteriales</taxon>
        <taxon>Oscillospiraceae</taxon>
        <taxon>Massiliimalia</taxon>
    </lineage>
</organism>
<dbReference type="EMBL" id="JACRTL010000001">
    <property type="protein sequence ID" value="MBC8609617.1"/>
    <property type="molecule type" value="Genomic_DNA"/>
</dbReference>
<dbReference type="Pfam" id="PF12904">
    <property type="entry name" value="Collagen_bind_2"/>
    <property type="match status" value="1"/>
</dbReference>
<dbReference type="Proteomes" id="UP000632659">
    <property type="component" value="Unassembled WGS sequence"/>
</dbReference>
<dbReference type="InterPro" id="IPR017853">
    <property type="entry name" value="GH"/>
</dbReference>
<dbReference type="RefSeq" id="WP_178085691.1">
    <property type="nucleotide sequence ID" value="NZ_JACRTL010000001.1"/>
</dbReference>
<dbReference type="SUPFAM" id="SSF51445">
    <property type="entry name" value="(Trans)glycosidases"/>
    <property type="match status" value="1"/>
</dbReference>
<evidence type="ECO:0000313" key="4">
    <source>
        <dbReference type="Proteomes" id="UP000632659"/>
    </source>
</evidence>
<reference evidence="3" key="1">
    <citation type="submission" date="2020-08" db="EMBL/GenBank/DDBJ databases">
        <title>Genome public.</title>
        <authorList>
            <person name="Liu C."/>
            <person name="Sun Q."/>
        </authorList>
    </citation>
    <scope>NUCLEOTIDE SEQUENCE</scope>
    <source>
        <strain evidence="3">NSJ-15</strain>
    </source>
</reference>
<keyword evidence="4" id="KW-1185">Reference proteome</keyword>
<dbReference type="PANTHER" id="PTHR37836">
    <property type="entry name" value="LMO1036 PROTEIN"/>
    <property type="match status" value="1"/>
</dbReference>
<evidence type="ECO:0000313" key="3">
    <source>
        <dbReference type="EMBL" id="MBC8609617.1"/>
    </source>
</evidence>
<keyword evidence="3" id="KW-0378">Hydrolase</keyword>
<comment type="caution">
    <text evidence="3">The sequence shown here is derived from an EMBL/GenBank/DDBJ whole genome shotgun (WGS) entry which is preliminary data.</text>
</comment>
<accession>A0A8J6PCT7</accession>
<evidence type="ECO:0000259" key="2">
    <source>
        <dbReference type="Pfam" id="PF13204"/>
    </source>
</evidence>
<sequence>MMQLLKISKNQRFFVRENGTPVFWLGDTVWELFHKMSREEVVFYLNKRREQQFNVIQAVILAESDDLSTGNFYGRLPLLKDEKGNYDPTSPDCDGDYSYWDHVDWIIKQAQERGIYVAVLPTWGDKFNRVEGSGPEIFRHDNAEAYGRWLGARYSEEPNIIWVLGGDRPLDTPEHLAVIEAMARGLRAGDGGRHLMTFHPYGGQTSSEKLHNKDWLDFNMIQSGHGKLNFGNYQMLLADRLLIPAKPVLDGEPRYEDHPVGFDPQNGFFDDYDTRQAAYWAALSGTCGHTYGHHSVWNLCTKPEDYFVMDWKFALDRPGAWQMQYLRKLMESHNLLELEPDQSILARNAKGACYQPAARGKAYAYIYSPCGLPVYIKGGVLPGKLLKASWYDPRNGQLHPIADLKNSGEHRIPAPSSGRSEDWVLVLESMEQ</sequence>
<dbReference type="PANTHER" id="PTHR37836:SF3">
    <property type="entry name" value="ENDOGLUCANASE"/>
    <property type="match status" value="1"/>
</dbReference>
<feature type="domain" description="Apiosidase-like catalytic" evidence="2">
    <location>
        <begin position="8"/>
        <end position="336"/>
    </location>
</feature>
<dbReference type="Gene3D" id="3.20.20.80">
    <property type="entry name" value="Glycosidases"/>
    <property type="match status" value="1"/>
</dbReference>